<gene>
    <name evidence="1" type="ORF">HG263_17080</name>
</gene>
<protein>
    <recommendedName>
        <fullName evidence="3">CENP-V/GFA domain-containing protein</fullName>
    </recommendedName>
</protein>
<reference evidence="1 2" key="1">
    <citation type="submission" date="2020-04" db="EMBL/GenBank/DDBJ databases">
        <title>Pseudoalteromonas caenipelagi sp. nov., isolated from a tidal flat.</title>
        <authorList>
            <person name="Park S."/>
            <person name="Yoon J.-H."/>
        </authorList>
    </citation>
    <scope>NUCLEOTIDE SEQUENCE [LARGE SCALE GENOMIC DNA]</scope>
    <source>
        <strain evidence="1 2">JBTF-M23</strain>
    </source>
</reference>
<dbReference type="AlphaFoldDB" id="A0A849VG94"/>
<dbReference type="RefSeq" id="WP_171627304.1">
    <property type="nucleotide sequence ID" value="NZ_JABBPG010000008.1"/>
</dbReference>
<dbReference type="Proteomes" id="UP000586305">
    <property type="component" value="Unassembled WGS sequence"/>
</dbReference>
<organism evidence="1 2">
    <name type="scientific">Pseudoalteromonas caenipelagi</name>
    <dbReference type="NCBI Taxonomy" id="2726988"/>
    <lineage>
        <taxon>Bacteria</taxon>
        <taxon>Pseudomonadati</taxon>
        <taxon>Pseudomonadota</taxon>
        <taxon>Gammaproteobacteria</taxon>
        <taxon>Alteromonadales</taxon>
        <taxon>Pseudoalteromonadaceae</taxon>
        <taxon>Pseudoalteromonas</taxon>
    </lineage>
</organism>
<dbReference type="InterPro" id="IPR046149">
    <property type="entry name" value="DUF6151"/>
</dbReference>
<evidence type="ECO:0000313" key="1">
    <source>
        <dbReference type="EMBL" id="NOU52245.1"/>
    </source>
</evidence>
<evidence type="ECO:0008006" key="3">
    <source>
        <dbReference type="Google" id="ProtNLM"/>
    </source>
</evidence>
<proteinExistence type="predicted"/>
<evidence type="ECO:0000313" key="2">
    <source>
        <dbReference type="Proteomes" id="UP000586305"/>
    </source>
</evidence>
<sequence>MEQAIPPTLSLSCQCKKMKAKVEPISPKQANHLTCYCSDCQKFAVVLNRDDQVLNEYAGTTIVQVPIAHFKFTDGKENLACLRLTEKGLYRWYAKCCNTPIGNTLNAGWPFIGIIHSFIDDDRLVEKAGEMKGSVHIKEASSRVPERLLGPQGHTKLLLATLQKLALWKLQGKNKPSEFFDSNSQPVVVAQIQAH</sequence>
<name>A0A849VG94_9GAMM</name>
<comment type="caution">
    <text evidence="1">The sequence shown here is derived from an EMBL/GenBank/DDBJ whole genome shotgun (WGS) entry which is preliminary data.</text>
</comment>
<dbReference type="Pfam" id="PF19648">
    <property type="entry name" value="DUF6151"/>
    <property type="match status" value="1"/>
</dbReference>
<keyword evidence="2" id="KW-1185">Reference proteome</keyword>
<dbReference type="Gene3D" id="3.90.1590.10">
    <property type="entry name" value="glutathione-dependent formaldehyde- activating enzyme (gfa)"/>
    <property type="match status" value="1"/>
</dbReference>
<accession>A0A849VG94</accession>
<dbReference type="InterPro" id="IPR011057">
    <property type="entry name" value="Mss4-like_sf"/>
</dbReference>
<dbReference type="SUPFAM" id="SSF51316">
    <property type="entry name" value="Mss4-like"/>
    <property type="match status" value="1"/>
</dbReference>
<dbReference type="EMBL" id="JABBPG010000008">
    <property type="protein sequence ID" value="NOU52245.1"/>
    <property type="molecule type" value="Genomic_DNA"/>
</dbReference>